<evidence type="ECO:0000259" key="4">
    <source>
        <dbReference type="PROSITE" id="PS01124"/>
    </source>
</evidence>
<dbReference type="InterPro" id="IPR009057">
    <property type="entry name" value="Homeodomain-like_sf"/>
</dbReference>
<dbReference type="EMBL" id="JAOZEW010000013">
    <property type="protein sequence ID" value="MCV9928553.1"/>
    <property type="molecule type" value="Genomic_DNA"/>
</dbReference>
<feature type="domain" description="HTH araC/xylS-type" evidence="4">
    <location>
        <begin position="226"/>
        <end position="325"/>
    </location>
</feature>
<dbReference type="RefSeq" id="WP_264206665.1">
    <property type="nucleotide sequence ID" value="NZ_JAOZEW010000013.1"/>
</dbReference>
<gene>
    <name evidence="5" type="ORF">OIU83_12870</name>
</gene>
<keyword evidence="2" id="KW-0238">DNA-binding</keyword>
<dbReference type="Proteomes" id="UP001151079">
    <property type="component" value="Unassembled WGS sequence"/>
</dbReference>
<dbReference type="GO" id="GO:0043565">
    <property type="term" value="F:sequence-specific DNA binding"/>
    <property type="evidence" value="ECO:0007669"/>
    <property type="project" value="InterPro"/>
</dbReference>
<keyword evidence="1" id="KW-0805">Transcription regulation</keyword>
<dbReference type="PANTHER" id="PTHR43280:SF28">
    <property type="entry name" value="HTH-TYPE TRANSCRIPTIONAL ACTIVATOR RHAS"/>
    <property type="match status" value="1"/>
</dbReference>
<evidence type="ECO:0000256" key="2">
    <source>
        <dbReference type="ARBA" id="ARBA00023125"/>
    </source>
</evidence>
<dbReference type="AlphaFoldDB" id="A0A9X2ZJ52"/>
<dbReference type="Pfam" id="PF12833">
    <property type="entry name" value="HTH_18"/>
    <property type="match status" value="1"/>
</dbReference>
<sequence>MKTIKHSYGADLDWVAPFAKQLEGKVNGNFIVVPDTLFKGSRYVLDCGDGIVAYYVDVTNNRDVNLIQKNISNDFIGIYYNLSEGEVKYSSSNFKHNVGRWQYNLLVIDSSLETNYFIKAGSKSYVLCIFIKKSMMASYAQKNNITLRDIDKITDPSKNTIIRFDRMSSESFHLIDDLRKLKVGGPVFDLNLTGTVHLLLSNFFKKMSSVRIIIQTVNESDLANIIAIQMFLINTIEDHFPTIKLMAHNANMSESKFKDLFKKITGKTPNTFFIENKLLKAKELLEGKQLTITQVSDRLNFTNNSYFASKFKEHFGIAPKIFVKQL</sequence>
<dbReference type="SMART" id="SM00342">
    <property type="entry name" value="HTH_ARAC"/>
    <property type="match status" value="1"/>
</dbReference>
<dbReference type="SUPFAM" id="SSF46689">
    <property type="entry name" value="Homeodomain-like"/>
    <property type="match status" value="1"/>
</dbReference>
<dbReference type="PANTHER" id="PTHR43280">
    <property type="entry name" value="ARAC-FAMILY TRANSCRIPTIONAL REGULATOR"/>
    <property type="match status" value="1"/>
</dbReference>
<dbReference type="Gene3D" id="1.10.10.60">
    <property type="entry name" value="Homeodomain-like"/>
    <property type="match status" value="2"/>
</dbReference>
<proteinExistence type="predicted"/>
<keyword evidence="6" id="KW-1185">Reference proteome</keyword>
<protein>
    <submittedName>
        <fullName evidence="5">AraC family transcriptional regulator</fullName>
    </submittedName>
</protein>
<evidence type="ECO:0000313" key="5">
    <source>
        <dbReference type="EMBL" id="MCV9928553.1"/>
    </source>
</evidence>
<dbReference type="InterPro" id="IPR018062">
    <property type="entry name" value="HTH_AraC-typ_CS"/>
</dbReference>
<accession>A0A9X2ZJ52</accession>
<keyword evidence="3" id="KW-0804">Transcription</keyword>
<dbReference type="GO" id="GO:0003700">
    <property type="term" value="F:DNA-binding transcription factor activity"/>
    <property type="evidence" value="ECO:0007669"/>
    <property type="project" value="InterPro"/>
</dbReference>
<comment type="caution">
    <text evidence="5">The sequence shown here is derived from an EMBL/GenBank/DDBJ whole genome shotgun (WGS) entry which is preliminary data.</text>
</comment>
<organism evidence="5 6">
    <name type="scientific">Flavobacterium shii</name>
    <dbReference type="NCBI Taxonomy" id="2987687"/>
    <lineage>
        <taxon>Bacteria</taxon>
        <taxon>Pseudomonadati</taxon>
        <taxon>Bacteroidota</taxon>
        <taxon>Flavobacteriia</taxon>
        <taxon>Flavobacteriales</taxon>
        <taxon>Flavobacteriaceae</taxon>
        <taxon>Flavobacterium</taxon>
    </lineage>
</organism>
<dbReference type="PROSITE" id="PS01124">
    <property type="entry name" value="HTH_ARAC_FAMILY_2"/>
    <property type="match status" value="1"/>
</dbReference>
<dbReference type="PROSITE" id="PS00041">
    <property type="entry name" value="HTH_ARAC_FAMILY_1"/>
    <property type="match status" value="1"/>
</dbReference>
<name>A0A9X2ZJ52_9FLAO</name>
<reference evidence="5" key="1">
    <citation type="submission" date="2022-10" db="EMBL/GenBank/DDBJ databases">
        <title>Two novel species of Flavobacterium.</title>
        <authorList>
            <person name="Liu Q."/>
            <person name="Xin Y.-H."/>
        </authorList>
    </citation>
    <scope>NUCLEOTIDE SEQUENCE</scope>
    <source>
        <strain evidence="5">LS1R49</strain>
    </source>
</reference>
<evidence type="ECO:0000256" key="3">
    <source>
        <dbReference type="ARBA" id="ARBA00023163"/>
    </source>
</evidence>
<evidence type="ECO:0000313" key="6">
    <source>
        <dbReference type="Proteomes" id="UP001151079"/>
    </source>
</evidence>
<dbReference type="InterPro" id="IPR018060">
    <property type="entry name" value="HTH_AraC"/>
</dbReference>
<evidence type="ECO:0000256" key="1">
    <source>
        <dbReference type="ARBA" id="ARBA00023015"/>
    </source>
</evidence>